<dbReference type="EMBL" id="JAERTY010000011">
    <property type="protein sequence ID" value="MBL1410963.1"/>
    <property type="molecule type" value="Genomic_DNA"/>
</dbReference>
<dbReference type="Gene3D" id="2.60.40.1170">
    <property type="entry name" value="Mu homology domain, subdomain B"/>
    <property type="match status" value="1"/>
</dbReference>
<dbReference type="NCBIfam" id="TIGR01451">
    <property type="entry name" value="B_ant_repeat"/>
    <property type="match status" value="1"/>
</dbReference>
<organism evidence="1 2">
    <name type="scientific">Sphingobacterium faecale</name>
    <dbReference type="NCBI Taxonomy" id="2803775"/>
    <lineage>
        <taxon>Bacteria</taxon>
        <taxon>Pseudomonadati</taxon>
        <taxon>Bacteroidota</taxon>
        <taxon>Sphingobacteriia</taxon>
        <taxon>Sphingobacteriales</taxon>
        <taxon>Sphingobacteriaceae</taxon>
        <taxon>Sphingobacterium</taxon>
    </lineage>
</organism>
<name>A0ABS1R8F7_9SPHI</name>
<sequence length="886" mass="94995">MKNPNQMWRNIVSNFRLTVVFIIMVLVSGNVVAQIHKPFAPRAPLTAPEKKFYNVKGDFTMLGNTNLTLETYSNTTDNGNSWMKFVDIDNDASTTNSSSANLEYGNGISLPCTKIVWAGLYWTGRAGPSEENFEVQIGNKILDKRKVRLKVPGSSAYVSIQALSGDIFYSTSNDARYRQMYAGFADITQYVKDLPNAGVGTYVVADIATKAGLSDGTGNFGGWGMVVIYENPNMAWRDITVFDGYAHVSGPANGTHKLEIDGFRATQSGDVKVKLGIMAGEGDVDNTGDYFGIKLRNATGNLNTNSHWEELLNGGVSPSKSNFFNSSIYTGGNTRSPNYRNNTGIDIGFVNIDNTNNKFIDNNDTKTAFRYRSNGDTYAIFNMVFAVDAYVPEVEPNTTLTHIGGQAITDQHAPALEAVPDDILTYKIEIRNTGNEAIQNAIVNIPMPYTASYVSSSEVHHATVTPVSAPSFNSQTGIVTWNLGNLPKPANANTVLATLTLRIKVTADCYLLSNTGCPAFVILDGNVSGKGSITGTSLGDAGDFIFGYQTNTFCNNLPIGSPVQLKINPTSANCEGNEYGNKEILFCENEIENNSIPVSKIRNQFPAGTQFYSGINTTTFEGTGVLYNNNTPFPAVSGTYYGVPPRGTGSTCYFIFKIKVASIEGTPNVTNPTYCIGDETPLLSSLVMASTVGYQLFFYETATSTTPLDVSNLRPSTAAAQSKEYWVAQGTTTCIGERVPFTVNVIEGPKISTQPQDLILCEGSTASVSVTATGNNLTYAWEYYNGTTWSALPSAAYDEITINGSALTLTGASLAYNGGKVRVRVSNGNCSILSEEANVVVTPLPTVAVAGADQENCNVSSFTLAGNAPVVGTGLWSIVSGAGVIT</sequence>
<comment type="caution">
    <text evidence="1">The sequence shown here is derived from an EMBL/GenBank/DDBJ whole genome shotgun (WGS) entry which is preliminary data.</text>
</comment>
<dbReference type="Proteomes" id="UP000625283">
    <property type="component" value="Unassembled WGS sequence"/>
</dbReference>
<evidence type="ECO:0000313" key="2">
    <source>
        <dbReference type="Proteomes" id="UP000625283"/>
    </source>
</evidence>
<keyword evidence="2" id="KW-1185">Reference proteome</keyword>
<dbReference type="Gene3D" id="2.60.40.10">
    <property type="entry name" value="Immunoglobulins"/>
    <property type="match status" value="1"/>
</dbReference>
<dbReference type="InterPro" id="IPR013783">
    <property type="entry name" value="Ig-like_fold"/>
</dbReference>
<protein>
    <submittedName>
        <fullName evidence="1">Immunoglobulin domain-containing protein</fullName>
    </submittedName>
</protein>
<dbReference type="RefSeq" id="WP_202104648.1">
    <property type="nucleotide sequence ID" value="NZ_JAERTY010000011.1"/>
</dbReference>
<dbReference type="InterPro" id="IPR047589">
    <property type="entry name" value="DUF11_rpt"/>
</dbReference>
<proteinExistence type="predicted"/>
<gene>
    <name evidence="1" type="ORF">JKG61_19550</name>
</gene>
<feature type="non-terminal residue" evidence="1">
    <location>
        <position position="886"/>
    </location>
</feature>
<dbReference type="SUPFAM" id="SSF48726">
    <property type="entry name" value="Immunoglobulin"/>
    <property type="match status" value="1"/>
</dbReference>
<accession>A0ABS1R8F7</accession>
<evidence type="ECO:0000313" key="1">
    <source>
        <dbReference type="EMBL" id="MBL1410963.1"/>
    </source>
</evidence>
<reference evidence="1 2" key="1">
    <citation type="submission" date="2021-01" db="EMBL/GenBank/DDBJ databases">
        <title>C459-1 draft genome sequence.</title>
        <authorList>
            <person name="Zhang X.-F."/>
        </authorList>
    </citation>
    <scope>NUCLEOTIDE SEQUENCE [LARGE SCALE GENOMIC DNA]</scope>
    <source>
        <strain evidence="2">C459-1</strain>
    </source>
</reference>
<dbReference type="InterPro" id="IPR036179">
    <property type="entry name" value="Ig-like_dom_sf"/>
</dbReference>